<dbReference type="EMBL" id="JWIN03000004">
    <property type="protein sequence ID" value="KAB1280401.1"/>
    <property type="molecule type" value="Genomic_DNA"/>
</dbReference>
<keyword evidence="2" id="KW-1185">Reference proteome</keyword>
<proteinExistence type="predicted"/>
<gene>
    <name evidence="1" type="ORF">Cadr_000016030</name>
</gene>
<comment type="caution">
    <text evidence="1">The sequence shown here is derived from an EMBL/GenBank/DDBJ whole genome shotgun (WGS) entry which is preliminary data.</text>
</comment>
<accession>A0A5N4EA90</accession>
<dbReference type="AlphaFoldDB" id="A0A5N4EA90"/>
<protein>
    <submittedName>
        <fullName evidence="1">Uncharacterized protein</fullName>
    </submittedName>
</protein>
<evidence type="ECO:0000313" key="2">
    <source>
        <dbReference type="Proteomes" id="UP000299084"/>
    </source>
</evidence>
<organism evidence="1 2">
    <name type="scientific">Camelus dromedarius</name>
    <name type="common">Dromedary</name>
    <name type="synonym">Arabian camel</name>
    <dbReference type="NCBI Taxonomy" id="9838"/>
    <lineage>
        <taxon>Eukaryota</taxon>
        <taxon>Metazoa</taxon>
        <taxon>Chordata</taxon>
        <taxon>Craniata</taxon>
        <taxon>Vertebrata</taxon>
        <taxon>Euteleostomi</taxon>
        <taxon>Mammalia</taxon>
        <taxon>Eutheria</taxon>
        <taxon>Laurasiatheria</taxon>
        <taxon>Artiodactyla</taxon>
        <taxon>Tylopoda</taxon>
        <taxon>Camelidae</taxon>
        <taxon>Camelus</taxon>
    </lineage>
</organism>
<dbReference type="Proteomes" id="UP000299084">
    <property type="component" value="Unassembled WGS sequence"/>
</dbReference>
<sequence>MESLCPAERVSWCSGSGCGWSYPWGDGEPPAVG</sequence>
<evidence type="ECO:0000313" key="1">
    <source>
        <dbReference type="EMBL" id="KAB1280401.1"/>
    </source>
</evidence>
<reference evidence="1 2" key="1">
    <citation type="journal article" date="2019" name="Mol. Ecol. Resour.">
        <title>Improving Illumina assemblies with Hi-C and long reads: an example with the North African dromedary.</title>
        <authorList>
            <person name="Elbers J.P."/>
            <person name="Rogers M.F."/>
            <person name="Perelman P.L."/>
            <person name="Proskuryakova A.A."/>
            <person name="Serdyukova N.A."/>
            <person name="Johnson W.E."/>
            <person name="Horin P."/>
            <person name="Corander J."/>
            <person name="Murphy D."/>
            <person name="Burger P.A."/>
        </authorList>
    </citation>
    <scope>NUCLEOTIDE SEQUENCE [LARGE SCALE GENOMIC DNA]</scope>
    <source>
        <strain evidence="1">Drom800</strain>
        <tissue evidence="1">Blood</tissue>
    </source>
</reference>
<name>A0A5N4EA90_CAMDR</name>